<keyword evidence="1" id="KW-0378">Hydrolase</keyword>
<dbReference type="GO" id="GO:0031297">
    <property type="term" value="P:replication fork processing"/>
    <property type="evidence" value="ECO:0007669"/>
    <property type="project" value="TreeGrafter"/>
</dbReference>
<keyword evidence="6" id="KW-1185">Reference proteome</keyword>
<dbReference type="Pfam" id="PF00271">
    <property type="entry name" value="Helicase_C"/>
    <property type="match status" value="1"/>
</dbReference>
<dbReference type="Proteomes" id="UP000286976">
    <property type="component" value="Unassembled WGS sequence"/>
</dbReference>
<dbReference type="InterPro" id="IPR006935">
    <property type="entry name" value="Helicase/UvrB_N"/>
</dbReference>
<feature type="domain" description="Helicase C-terminal" evidence="4">
    <location>
        <begin position="734"/>
        <end position="921"/>
    </location>
</feature>
<evidence type="ECO:0000259" key="4">
    <source>
        <dbReference type="PROSITE" id="PS51194"/>
    </source>
</evidence>
<dbReference type="InterPro" id="IPR027417">
    <property type="entry name" value="P-loop_NTPase"/>
</dbReference>
<dbReference type="SMART" id="SM00490">
    <property type="entry name" value="HELICc"/>
    <property type="match status" value="1"/>
</dbReference>
<dbReference type="GO" id="GO:0005524">
    <property type="term" value="F:ATP binding"/>
    <property type="evidence" value="ECO:0007669"/>
    <property type="project" value="InterPro"/>
</dbReference>
<dbReference type="GO" id="GO:0006281">
    <property type="term" value="P:DNA repair"/>
    <property type="evidence" value="ECO:0007669"/>
    <property type="project" value="TreeGrafter"/>
</dbReference>
<dbReference type="RefSeq" id="WP_126756089.1">
    <property type="nucleotide sequence ID" value="NZ_PIPQ01000001.1"/>
</dbReference>
<dbReference type="PANTHER" id="PTHR45766">
    <property type="entry name" value="DNA ANNEALING HELICASE AND ENDONUCLEASE ZRANB3 FAMILY MEMBER"/>
    <property type="match status" value="1"/>
</dbReference>
<evidence type="ECO:0000256" key="2">
    <source>
        <dbReference type="SAM" id="MobiDB-lite"/>
    </source>
</evidence>
<comment type="caution">
    <text evidence="5">The sequence shown here is derived from an EMBL/GenBank/DDBJ whole genome shotgun (WGS) entry which is preliminary data.</text>
</comment>
<dbReference type="PANTHER" id="PTHR45766:SF6">
    <property type="entry name" value="SWI_SNF-RELATED MATRIX-ASSOCIATED ACTIN-DEPENDENT REGULATOR OF CHROMATIN SUBFAMILY A-LIKE PROTEIN 1"/>
    <property type="match status" value="1"/>
</dbReference>
<dbReference type="AlphaFoldDB" id="A0A432X8E9"/>
<proteinExistence type="predicted"/>
<feature type="compositionally biased region" description="Acidic residues" evidence="2">
    <location>
        <begin position="397"/>
        <end position="410"/>
    </location>
</feature>
<reference evidence="5 6" key="1">
    <citation type="journal article" date="2011" name="Front. Microbiol.">
        <title>Genomic signatures of strain selection and enhancement in Bacillus atrophaeus var. globigii, a historical biowarfare simulant.</title>
        <authorList>
            <person name="Gibbons H.S."/>
            <person name="Broomall S.M."/>
            <person name="McNew L.A."/>
            <person name="Daligault H."/>
            <person name="Chapman C."/>
            <person name="Bruce D."/>
            <person name="Karavis M."/>
            <person name="Krepps M."/>
            <person name="McGregor P.A."/>
            <person name="Hong C."/>
            <person name="Park K.H."/>
            <person name="Akmal A."/>
            <person name="Feldman A."/>
            <person name="Lin J.S."/>
            <person name="Chang W.E."/>
            <person name="Higgs B.W."/>
            <person name="Demirev P."/>
            <person name="Lindquist J."/>
            <person name="Liem A."/>
            <person name="Fochler E."/>
            <person name="Read T.D."/>
            <person name="Tapia R."/>
            <person name="Johnson S."/>
            <person name="Bishop-Lilly K.A."/>
            <person name="Detter C."/>
            <person name="Han C."/>
            <person name="Sozhamannan S."/>
            <person name="Rosenzweig C.N."/>
            <person name="Skowronski E.W."/>
        </authorList>
    </citation>
    <scope>NUCLEOTIDE SEQUENCE [LARGE SCALE GENOMIC DNA]</scope>
    <source>
        <strain evidence="5 6">AIT1</strain>
    </source>
</reference>
<evidence type="ECO:0000313" key="6">
    <source>
        <dbReference type="Proteomes" id="UP000286976"/>
    </source>
</evidence>
<dbReference type="Gene3D" id="3.40.50.300">
    <property type="entry name" value="P-loop containing nucleotide triphosphate hydrolases"/>
    <property type="match status" value="1"/>
</dbReference>
<dbReference type="Pfam" id="PF04851">
    <property type="entry name" value="ResIII"/>
    <property type="match status" value="1"/>
</dbReference>
<accession>A0A432X8E9</accession>
<dbReference type="EMBL" id="PIPQ01000001">
    <property type="protein sequence ID" value="RUO43695.1"/>
    <property type="molecule type" value="Genomic_DNA"/>
</dbReference>
<feature type="region of interest" description="Disordered" evidence="2">
    <location>
        <begin position="379"/>
        <end position="416"/>
    </location>
</feature>
<name>A0A432X8E9_9GAMM</name>
<feature type="compositionally biased region" description="Polar residues" evidence="2">
    <location>
        <begin position="380"/>
        <end position="391"/>
    </location>
</feature>
<dbReference type="InterPro" id="IPR038718">
    <property type="entry name" value="SNF2-like_sf"/>
</dbReference>
<dbReference type="GO" id="GO:0003677">
    <property type="term" value="F:DNA binding"/>
    <property type="evidence" value="ECO:0007669"/>
    <property type="project" value="InterPro"/>
</dbReference>
<evidence type="ECO:0000313" key="5">
    <source>
        <dbReference type="EMBL" id="RUO43695.1"/>
    </source>
</evidence>
<dbReference type="SUPFAM" id="SSF52540">
    <property type="entry name" value="P-loop containing nucleoside triphosphate hydrolases"/>
    <property type="match status" value="2"/>
</dbReference>
<evidence type="ECO:0008006" key="7">
    <source>
        <dbReference type="Google" id="ProtNLM"/>
    </source>
</evidence>
<sequence length="1256" mass="141660">MDTHRGELRPCNREGNSLMVWEMIAPEIVSEAINFNATKDEKWQYDSAKRDSMAAKQTEGVAYLWNLLSKHNIALLADEVGTGKTFQALAVAALLWKQKPHARVLVVAPNTTLCTQWRNEYETFVRKLYKQIDHKVKSCVNDKPVQGMEIAKSLDELAAVVQRATAHMYFVTIHAFSHLSQKDASDKAVSAASEAKKLHDKIKQAPFCCEGFDLVIIDEAHYLRNKNGGSQRTAAAQTFFQNDDSQLAQKVLLLTATPNHTNKTDIANILSYFVTSDYPPYKNAANDAQTLMQIFGLRRLRVLSVGEGDETQNFGKYEYRDEQALPATFAAHPEAEAFFAIYQKRLVSELEHSKEKRHLTYGYLEGFESIGRDIEKLDADNQQAKSSSVDSPATGEINEEAEEANAEENGEQSKEAFSRALDTKLLQSLTASYREKFKAFPKHPKYRALVDKCVPSAEALINTPSIEDLKHLIFVRRIPSLRELTQRMNERYDAELATLMLHGWADGSVDNLVKANYKRDVFSEIIKQVGKADIAENLDVDPENDDDQEATKGNESLASAVAQLFVVKRDLHSQSDAANVKLRFIKNESIYSLFFEPAADYKQAGYSYHYRSDDTNKRALYKSAAQDARYKQTKDSDLLSEVEMSKQQNHSEDRFNTELTTCWGLVYAELTDAERKQLATWQDKTPKIVENFSNYIRAGFLYASPVFLEVYAWFKTYEKQESGSHLSAETSYRGFCEFVKLKLPNSLLLKYFKAALNTFEMLCEKIVGHKLDDWKREWTQLKSQTNPVWFASGDTAASTRESLKLGFNSPFYPHVLIATSVFKEGVNLHLNCHQVHHYGLAGSAGDNEQRVGRVDRMYGSLNRRLGTGEGTLKILYPFLAASIDEDQVASFIRRKRDVENQLDKCLQDNADDVIHQEETASWQHLLHKPVRKDANASEPHDAVDPYPATFDGLLRDSAVSEQKAEDTYPRPDITSQLKELLTKASAANLHATDEKSEWLYKLERQLSATNDTTERYQPIFVKLDFSAAFSAVVPDTAYIVRLASPIASKDTLQQVAEPNWPRLVTELTQHYPLVRAVLNNEAQNSHFYLSAVCELPLFANDGKLGLLSQAEITLCLQQLEAFADALEYALFNGQQDLRMKHVLTGTSVRGSGQASIHNRTVDFSQAEWRKYSLASGDVEIIQAVVDLETLKGMLGKHKPAMAHIAMHCNSLFPFINFVADDTAGDTGKVMAQIAFPSVDFNEEERGVLKAWFNIIC</sequence>
<dbReference type="SMART" id="SM00487">
    <property type="entry name" value="DEXDc"/>
    <property type="match status" value="1"/>
</dbReference>
<evidence type="ECO:0000259" key="3">
    <source>
        <dbReference type="PROSITE" id="PS51192"/>
    </source>
</evidence>
<dbReference type="PROSITE" id="PS51194">
    <property type="entry name" value="HELICASE_CTER"/>
    <property type="match status" value="1"/>
</dbReference>
<dbReference type="GO" id="GO:0016787">
    <property type="term" value="F:hydrolase activity"/>
    <property type="evidence" value="ECO:0007669"/>
    <property type="project" value="UniProtKB-KW"/>
</dbReference>
<dbReference type="Gene3D" id="3.40.50.10810">
    <property type="entry name" value="Tandem AAA-ATPase domain"/>
    <property type="match status" value="1"/>
</dbReference>
<evidence type="ECO:0000256" key="1">
    <source>
        <dbReference type="ARBA" id="ARBA00022801"/>
    </source>
</evidence>
<organism evidence="5 6">
    <name type="scientific">Aliidiomarina taiwanensis</name>
    <dbReference type="NCBI Taxonomy" id="946228"/>
    <lineage>
        <taxon>Bacteria</taxon>
        <taxon>Pseudomonadati</taxon>
        <taxon>Pseudomonadota</taxon>
        <taxon>Gammaproteobacteria</taxon>
        <taxon>Alteromonadales</taxon>
        <taxon>Idiomarinaceae</taxon>
        <taxon>Aliidiomarina</taxon>
    </lineage>
</organism>
<dbReference type="OrthoDB" id="9760715at2"/>
<gene>
    <name evidence="5" type="ORF">CWE15_00390</name>
</gene>
<protein>
    <recommendedName>
        <fullName evidence="7">Helicase ATP-binding domain-containing protein</fullName>
    </recommendedName>
</protein>
<dbReference type="InterPro" id="IPR001650">
    <property type="entry name" value="Helicase_C-like"/>
</dbReference>
<dbReference type="InterPro" id="IPR014001">
    <property type="entry name" value="Helicase_ATP-bd"/>
</dbReference>
<dbReference type="PROSITE" id="PS51192">
    <property type="entry name" value="HELICASE_ATP_BIND_1"/>
    <property type="match status" value="1"/>
</dbReference>
<feature type="domain" description="Helicase ATP-binding" evidence="3">
    <location>
        <begin position="65"/>
        <end position="276"/>
    </location>
</feature>